<evidence type="ECO:0000313" key="2">
    <source>
        <dbReference type="EMBL" id="MBW0535600.1"/>
    </source>
</evidence>
<keyword evidence="3" id="KW-1185">Reference proteome</keyword>
<proteinExistence type="predicted"/>
<evidence type="ECO:0000256" key="1">
    <source>
        <dbReference type="SAM" id="MobiDB-lite"/>
    </source>
</evidence>
<organism evidence="2 3">
    <name type="scientific">Austropuccinia psidii MF-1</name>
    <dbReference type="NCBI Taxonomy" id="1389203"/>
    <lineage>
        <taxon>Eukaryota</taxon>
        <taxon>Fungi</taxon>
        <taxon>Dikarya</taxon>
        <taxon>Basidiomycota</taxon>
        <taxon>Pucciniomycotina</taxon>
        <taxon>Pucciniomycetes</taxon>
        <taxon>Pucciniales</taxon>
        <taxon>Sphaerophragmiaceae</taxon>
        <taxon>Austropuccinia</taxon>
    </lineage>
</organism>
<dbReference type="Proteomes" id="UP000765509">
    <property type="component" value="Unassembled WGS sequence"/>
</dbReference>
<name>A0A9Q3IDX5_9BASI</name>
<feature type="region of interest" description="Disordered" evidence="1">
    <location>
        <begin position="36"/>
        <end position="102"/>
    </location>
</feature>
<gene>
    <name evidence="2" type="ORF">O181_075315</name>
</gene>
<comment type="caution">
    <text evidence="2">The sequence shown here is derived from an EMBL/GenBank/DDBJ whole genome shotgun (WGS) entry which is preliminary data.</text>
</comment>
<reference evidence="2" key="1">
    <citation type="submission" date="2021-03" db="EMBL/GenBank/DDBJ databases">
        <title>Draft genome sequence of rust myrtle Austropuccinia psidii MF-1, a brazilian biotype.</title>
        <authorList>
            <person name="Quecine M.C."/>
            <person name="Pachon D.M.R."/>
            <person name="Bonatelli M.L."/>
            <person name="Correr F.H."/>
            <person name="Franceschini L.M."/>
            <person name="Leite T.F."/>
            <person name="Margarido G.R.A."/>
            <person name="Almeida C.A."/>
            <person name="Ferrarezi J.A."/>
            <person name="Labate C.A."/>
        </authorList>
    </citation>
    <scope>NUCLEOTIDE SEQUENCE</scope>
    <source>
        <strain evidence="2">MF-1</strain>
    </source>
</reference>
<feature type="compositionally biased region" description="Acidic residues" evidence="1">
    <location>
        <begin position="66"/>
        <end position="84"/>
    </location>
</feature>
<dbReference type="AlphaFoldDB" id="A0A9Q3IDX5"/>
<protein>
    <submittedName>
        <fullName evidence="2">Uncharacterized protein</fullName>
    </submittedName>
</protein>
<dbReference type="EMBL" id="AVOT02040392">
    <property type="protein sequence ID" value="MBW0535600.1"/>
    <property type="molecule type" value="Genomic_DNA"/>
</dbReference>
<evidence type="ECO:0000313" key="3">
    <source>
        <dbReference type="Proteomes" id="UP000765509"/>
    </source>
</evidence>
<accession>A0A9Q3IDX5</accession>
<sequence>MPVLHSPPARNTRSQRHQAVLTTIVRAPLDCTPSVHQLSANLDRGPPMEGAEPYRRGGPRSRLREAEDEEVEESVEEEEFEEAEVAAALEGSPEACEAPNIALSNQPVVFQAEHNFLKMMGKMTQSMGQLTQEVSSRED</sequence>